<name>A0A158ECM6_9BURK</name>
<accession>A0A158ECM6</accession>
<dbReference type="AlphaFoldDB" id="A0A158ECM6"/>
<keyword evidence="1" id="KW-0812">Transmembrane</keyword>
<reference evidence="2" key="1">
    <citation type="submission" date="2016-01" db="EMBL/GenBank/DDBJ databases">
        <authorList>
            <person name="Peeters C."/>
        </authorList>
    </citation>
    <scope>NUCLEOTIDE SEQUENCE</scope>
    <source>
        <strain evidence="2">LMG 29321</strain>
    </source>
</reference>
<keyword evidence="3" id="KW-1185">Reference proteome</keyword>
<feature type="transmembrane region" description="Helical" evidence="1">
    <location>
        <begin position="98"/>
        <end position="122"/>
    </location>
</feature>
<evidence type="ECO:0000256" key="1">
    <source>
        <dbReference type="SAM" id="Phobius"/>
    </source>
</evidence>
<keyword evidence="1" id="KW-0472">Membrane</keyword>
<evidence type="ECO:0000313" key="3">
    <source>
        <dbReference type="Proteomes" id="UP000071859"/>
    </source>
</evidence>
<feature type="transmembrane region" description="Helical" evidence="1">
    <location>
        <begin position="72"/>
        <end position="92"/>
    </location>
</feature>
<dbReference type="EMBL" id="FCOX02000064">
    <property type="protein sequence ID" value="SAL04480.1"/>
    <property type="molecule type" value="Genomic_DNA"/>
</dbReference>
<organism evidence="2 3">
    <name type="scientific">Caballeronia calidae</name>
    <dbReference type="NCBI Taxonomy" id="1777139"/>
    <lineage>
        <taxon>Bacteria</taxon>
        <taxon>Pseudomonadati</taxon>
        <taxon>Pseudomonadota</taxon>
        <taxon>Betaproteobacteria</taxon>
        <taxon>Burkholderiales</taxon>
        <taxon>Burkholderiaceae</taxon>
        <taxon>Caballeronia</taxon>
    </lineage>
</organism>
<proteinExistence type="predicted"/>
<feature type="transmembrane region" description="Helical" evidence="1">
    <location>
        <begin position="43"/>
        <end position="60"/>
    </location>
</feature>
<comment type="caution">
    <text evidence="2">The sequence shown here is derived from an EMBL/GenBank/DDBJ whole genome shotgun (WGS) entry which is preliminary data.</text>
</comment>
<sequence>MTVTAWTEVPLAESRLLPLVTLANPRDKHTAWGATVPNKYGDYIYASFPPAGFFVPALLARTQLQLTGLPPTLASMVASNCMLGLIAALLLSRLTCRVAIASGVDATGAAIAGTLAASVLLFSR</sequence>
<dbReference type="Proteomes" id="UP000071859">
    <property type="component" value="Unassembled WGS sequence"/>
</dbReference>
<gene>
    <name evidence="2" type="ORF">AWB78_06985</name>
</gene>
<keyword evidence="1" id="KW-1133">Transmembrane helix</keyword>
<protein>
    <submittedName>
        <fullName evidence="2">Uncharacterized protein</fullName>
    </submittedName>
</protein>
<evidence type="ECO:0000313" key="2">
    <source>
        <dbReference type="EMBL" id="SAL04480.1"/>
    </source>
</evidence>